<sequence length="94" mass="9734">MGEGDGVELTVGIGFGMADDVEEGDALGEAEAVGFGVAVGVTFGEGLTLATGFLTITPLLQTSFFLTLMHVYFFPFTVEVLPTLLHVAPVLTAP</sequence>
<gene>
    <name evidence="1" type="ORF">UFOPK2589_00405</name>
</gene>
<organism evidence="1">
    <name type="scientific">freshwater metagenome</name>
    <dbReference type="NCBI Taxonomy" id="449393"/>
    <lineage>
        <taxon>unclassified sequences</taxon>
        <taxon>metagenomes</taxon>
        <taxon>ecological metagenomes</taxon>
    </lineage>
</organism>
<accession>A0A6J6PAG5</accession>
<evidence type="ECO:0000313" key="1">
    <source>
        <dbReference type="EMBL" id="CAB4693314.1"/>
    </source>
</evidence>
<reference evidence="1" key="1">
    <citation type="submission" date="2020-05" db="EMBL/GenBank/DDBJ databases">
        <authorList>
            <person name="Chiriac C."/>
            <person name="Salcher M."/>
            <person name="Ghai R."/>
            <person name="Kavagutti S V."/>
        </authorList>
    </citation>
    <scope>NUCLEOTIDE SEQUENCE</scope>
</reference>
<protein>
    <submittedName>
        <fullName evidence="1">Unannotated protein</fullName>
    </submittedName>
</protein>
<dbReference type="EMBL" id="CAEZXT010000015">
    <property type="protein sequence ID" value="CAB4693314.1"/>
    <property type="molecule type" value="Genomic_DNA"/>
</dbReference>
<proteinExistence type="predicted"/>
<dbReference type="AlphaFoldDB" id="A0A6J6PAG5"/>
<name>A0A6J6PAG5_9ZZZZ</name>